<keyword evidence="5" id="KW-1133">Transmembrane helix</keyword>
<evidence type="ECO:0000256" key="3">
    <source>
        <dbReference type="ARBA" id="ARBA00022691"/>
    </source>
</evidence>
<dbReference type="InterPro" id="IPR024960">
    <property type="entry name" value="PEMT/MFAP"/>
</dbReference>
<dbReference type="STRING" id="283909.R7V7Y2"/>
<dbReference type="OrthoDB" id="8300106at2759"/>
<evidence type="ECO:0000256" key="2">
    <source>
        <dbReference type="ARBA" id="ARBA00022679"/>
    </source>
</evidence>
<organism evidence="6">
    <name type="scientific">Capitella teleta</name>
    <name type="common">Polychaete worm</name>
    <dbReference type="NCBI Taxonomy" id="283909"/>
    <lineage>
        <taxon>Eukaryota</taxon>
        <taxon>Metazoa</taxon>
        <taxon>Spiralia</taxon>
        <taxon>Lophotrochozoa</taxon>
        <taxon>Annelida</taxon>
        <taxon>Polychaeta</taxon>
        <taxon>Sedentaria</taxon>
        <taxon>Scolecida</taxon>
        <taxon>Capitellidae</taxon>
        <taxon>Capitella</taxon>
    </lineage>
</organism>
<dbReference type="PANTHER" id="PTHR15458">
    <property type="entry name" value="PHOSPHATIDYLETHANOLAMINE N-METHYLTRANSFERASE"/>
    <property type="match status" value="1"/>
</dbReference>
<dbReference type="HOGENOM" id="CLU_2160756_0_0_1"/>
<dbReference type="OMA" id="LLWHPHG"/>
<keyword evidence="1" id="KW-0489">Methyltransferase</keyword>
<dbReference type="Proteomes" id="UP000014760">
    <property type="component" value="Unassembled WGS sequence"/>
</dbReference>
<dbReference type="PANTHER" id="PTHR15458:SF5">
    <property type="entry name" value="PHOSPHATIDYLETHANOLAMINE N-METHYLTRANSFERASE"/>
    <property type="match status" value="1"/>
</dbReference>
<dbReference type="GO" id="GO:0006656">
    <property type="term" value="P:phosphatidylcholine biosynthetic process"/>
    <property type="evidence" value="ECO:0007669"/>
    <property type="project" value="InterPro"/>
</dbReference>
<protein>
    <submittedName>
        <fullName evidence="6 7">Uncharacterized protein</fullName>
    </submittedName>
</protein>
<keyword evidence="8" id="KW-1185">Reference proteome</keyword>
<feature type="transmembrane region" description="Helical" evidence="5">
    <location>
        <begin position="6"/>
        <end position="22"/>
    </location>
</feature>
<keyword evidence="5" id="KW-0812">Transmembrane</keyword>
<dbReference type="EMBL" id="KB294417">
    <property type="protein sequence ID" value="ELU14602.1"/>
    <property type="molecule type" value="Genomic_DNA"/>
</dbReference>
<accession>R7V7Y2</accession>
<evidence type="ECO:0000313" key="6">
    <source>
        <dbReference type="EMBL" id="ELU14602.1"/>
    </source>
</evidence>
<gene>
    <name evidence="6" type="ORF">CAPTEDRAFT_134110</name>
</gene>
<reference evidence="7" key="3">
    <citation type="submission" date="2015-06" db="UniProtKB">
        <authorList>
            <consortium name="EnsemblMetazoa"/>
        </authorList>
    </citation>
    <scope>IDENTIFICATION</scope>
</reference>
<evidence type="ECO:0000256" key="4">
    <source>
        <dbReference type="ARBA" id="ARBA00022824"/>
    </source>
</evidence>
<name>R7V7Y2_CAPTE</name>
<dbReference type="AlphaFoldDB" id="R7V7Y2"/>
<dbReference type="GO" id="GO:0004608">
    <property type="term" value="F:phosphatidylethanolamine N-methyltransferase activity"/>
    <property type="evidence" value="ECO:0007669"/>
    <property type="project" value="TreeGrafter"/>
</dbReference>
<reference evidence="6 8" key="2">
    <citation type="journal article" date="2013" name="Nature">
        <title>Insights into bilaterian evolution from three spiralian genomes.</title>
        <authorList>
            <person name="Simakov O."/>
            <person name="Marletaz F."/>
            <person name="Cho S.J."/>
            <person name="Edsinger-Gonzales E."/>
            <person name="Havlak P."/>
            <person name="Hellsten U."/>
            <person name="Kuo D.H."/>
            <person name="Larsson T."/>
            <person name="Lv J."/>
            <person name="Arendt D."/>
            <person name="Savage R."/>
            <person name="Osoegawa K."/>
            <person name="de Jong P."/>
            <person name="Grimwood J."/>
            <person name="Chapman J.A."/>
            <person name="Shapiro H."/>
            <person name="Aerts A."/>
            <person name="Otillar R.P."/>
            <person name="Terry A.Y."/>
            <person name="Boore J.L."/>
            <person name="Grigoriev I.V."/>
            <person name="Lindberg D.R."/>
            <person name="Seaver E.C."/>
            <person name="Weisblat D.A."/>
            <person name="Putnam N.H."/>
            <person name="Rokhsar D.S."/>
        </authorList>
    </citation>
    <scope>NUCLEOTIDE SEQUENCE</scope>
    <source>
        <strain evidence="6 8">I ESC-2004</strain>
    </source>
</reference>
<keyword evidence="3" id="KW-0949">S-adenosyl-L-methionine</keyword>
<feature type="transmembrane region" description="Helical" evidence="5">
    <location>
        <begin position="79"/>
        <end position="108"/>
    </location>
</feature>
<evidence type="ECO:0000256" key="5">
    <source>
        <dbReference type="SAM" id="Phobius"/>
    </source>
</evidence>
<sequence>MDANLWLALFFIVFNPIFWILVARREHQHFTLSYWIGSRRLAFVIFAWTIILLATVRNWRFLVCLRSQPKWSVLQENWILWLGHVLVVSGLILLIASFVSLGFAGAFLGKI</sequence>
<evidence type="ECO:0000256" key="1">
    <source>
        <dbReference type="ARBA" id="ARBA00022603"/>
    </source>
</evidence>
<keyword evidence="2" id="KW-0808">Transferase</keyword>
<dbReference type="EnsemblMetazoa" id="CapteT134110">
    <property type="protein sequence ID" value="CapteP134110"/>
    <property type="gene ID" value="CapteG134110"/>
</dbReference>
<proteinExistence type="predicted"/>
<evidence type="ECO:0000313" key="8">
    <source>
        <dbReference type="Proteomes" id="UP000014760"/>
    </source>
</evidence>
<dbReference type="EMBL" id="AMQN01000700">
    <property type="status" value="NOT_ANNOTATED_CDS"/>
    <property type="molecule type" value="Genomic_DNA"/>
</dbReference>
<dbReference type="GO" id="GO:0032259">
    <property type="term" value="P:methylation"/>
    <property type="evidence" value="ECO:0007669"/>
    <property type="project" value="UniProtKB-KW"/>
</dbReference>
<reference evidence="8" key="1">
    <citation type="submission" date="2012-12" db="EMBL/GenBank/DDBJ databases">
        <authorList>
            <person name="Hellsten U."/>
            <person name="Grimwood J."/>
            <person name="Chapman J.A."/>
            <person name="Shapiro H."/>
            <person name="Aerts A."/>
            <person name="Otillar R.P."/>
            <person name="Terry A.Y."/>
            <person name="Boore J.L."/>
            <person name="Simakov O."/>
            <person name="Marletaz F."/>
            <person name="Cho S.-J."/>
            <person name="Edsinger-Gonzales E."/>
            <person name="Havlak P."/>
            <person name="Kuo D.-H."/>
            <person name="Larsson T."/>
            <person name="Lv J."/>
            <person name="Arendt D."/>
            <person name="Savage R."/>
            <person name="Osoegawa K."/>
            <person name="de Jong P."/>
            <person name="Lindberg D.R."/>
            <person name="Seaver E.C."/>
            <person name="Weisblat D.A."/>
            <person name="Putnam N.H."/>
            <person name="Grigoriev I.V."/>
            <person name="Rokhsar D.S."/>
        </authorList>
    </citation>
    <scope>NUCLEOTIDE SEQUENCE</scope>
    <source>
        <strain evidence="8">I ESC-2004</strain>
    </source>
</reference>
<evidence type="ECO:0000313" key="7">
    <source>
        <dbReference type="EnsemblMetazoa" id="CapteP134110"/>
    </source>
</evidence>
<keyword evidence="5" id="KW-0472">Membrane</keyword>
<feature type="transmembrane region" description="Helical" evidence="5">
    <location>
        <begin position="42"/>
        <end position="59"/>
    </location>
</feature>
<keyword evidence="4" id="KW-0256">Endoplasmic reticulum</keyword>